<evidence type="ECO:0000259" key="6">
    <source>
        <dbReference type="Pfam" id="PF08281"/>
    </source>
</evidence>
<evidence type="ECO:0000256" key="2">
    <source>
        <dbReference type="ARBA" id="ARBA00023015"/>
    </source>
</evidence>
<evidence type="ECO:0000259" key="5">
    <source>
        <dbReference type="Pfam" id="PF04542"/>
    </source>
</evidence>
<feature type="domain" description="RNA polymerase sigma factor 70 region 4 type 2" evidence="6">
    <location>
        <begin position="111"/>
        <end position="161"/>
    </location>
</feature>
<dbReference type="InterPro" id="IPR039425">
    <property type="entry name" value="RNA_pol_sigma-70-like"/>
</dbReference>
<feature type="domain" description="RNA polymerase sigma-70 region 2" evidence="5">
    <location>
        <begin position="21"/>
        <end position="85"/>
    </location>
</feature>
<dbReference type="NCBIfam" id="TIGR02937">
    <property type="entry name" value="sigma70-ECF"/>
    <property type="match status" value="1"/>
</dbReference>
<sequence length="173" mass="19351">MGRAQDIDKGRHGDFADWLAPHLPMLHRTARAFADPADQHDLLQELTLALWRAWPRFRDESAAGTYAHRVAHNAALTWRRGESRRRLRGVAVEAELVVRDAGSDPQGALLERLYAAIRQLPPVERSLILLSLDGVPYAEIARLHGLSETNVGARLTRIRQRVSSLVEEADDGV</sequence>
<evidence type="ECO:0000313" key="8">
    <source>
        <dbReference type="Proteomes" id="UP001057520"/>
    </source>
</evidence>
<evidence type="ECO:0000256" key="3">
    <source>
        <dbReference type="ARBA" id="ARBA00023082"/>
    </source>
</evidence>
<name>A0ABY4ZVF9_9CAUL</name>
<accession>A0ABY4ZVF9</accession>
<comment type="similarity">
    <text evidence="1">Belongs to the sigma-70 factor family. ECF subfamily.</text>
</comment>
<reference evidence="7 8" key="1">
    <citation type="submission" date="2022-04" db="EMBL/GenBank/DDBJ databases">
        <title>Genome sequence of soybean root-associated Caulobacter segnis RL271.</title>
        <authorList>
            <person name="Longley R."/>
            <person name="Bonito G."/>
            <person name="Trigodet F."/>
            <person name="Crosson S."/>
            <person name="Fiebig A."/>
        </authorList>
    </citation>
    <scope>NUCLEOTIDE SEQUENCE [LARGE SCALE GENOMIC DNA]</scope>
    <source>
        <strain evidence="7 8">RL271</strain>
    </source>
</reference>
<evidence type="ECO:0000313" key="7">
    <source>
        <dbReference type="EMBL" id="USQ96812.1"/>
    </source>
</evidence>
<evidence type="ECO:0000256" key="1">
    <source>
        <dbReference type="ARBA" id="ARBA00010641"/>
    </source>
</evidence>
<evidence type="ECO:0000256" key="4">
    <source>
        <dbReference type="ARBA" id="ARBA00023163"/>
    </source>
</evidence>
<dbReference type="SUPFAM" id="SSF88946">
    <property type="entry name" value="Sigma2 domain of RNA polymerase sigma factors"/>
    <property type="match status" value="1"/>
</dbReference>
<protein>
    <submittedName>
        <fullName evidence="7">Sigma-70 family RNA polymerase sigma factor</fullName>
    </submittedName>
</protein>
<keyword evidence="2" id="KW-0805">Transcription regulation</keyword>
<dbReference type="InterPro" id="IPR013324">
    <property type="entry name" value="RNA_pol_sigma_r3/r4-like"/>
</dbReference>
<keyword evidence="4" id="KW-0804">Transcription</keyword>
<dbReference type="Proteomes" id="UP001057520">
    <property type="component" value="Chromosome"/>
</dbReference>
<dbReference type="Gene3D" id="1.10.1740.10">
    <property type="match status" value="1"/>
</dbReference>
<gene>
    <name evidence="7" type="ORF">MZV50_04360</name>
</gene>
<dbReference type="Pfam" id="PF08281">
    <property type="entry name" value="Sigma70_r4_2"/>
    <property type="match status" value="1"/>
</dbReference>
<proteinExistence type="inferred from homology"/>
<keyword evidence="3" id="KW-0731">Sigma factor</keyword>
<dbReference type="EMBL" id="CP096040">
    <property type="protein sequence ID" value="USQ96812.1"/>
    <property type="molecule type" value="Genomic_DNA"/>
</dbReference>
<keyword evidence="8" id="KW-1185">Reference proteome</keyword>
<dbReference type="InterPro" id="IPR036388">
    <property type="entry name" value="WH-like_DNA-bd_sf"/>
</dbReference>
<organism evidence="7 8">
    <name type="scientific">Caulobacter segnis</name>
    <dbReference type="NCBI Taxonomy" id="88688"/>
    <lineage>
        <taxon>Bacteria</taxon>
        <taxon>Pseudomonadati</taxon>
        <taxon>Pseudomonadota</taxon>
        <taxon>Alphaproteobacteria</taxon>
        <taxon>Caulobacterales</taxon>
        <taxon>Caulobacteraceae</taxon>
        <taxon>Caulobacter</taxon>
    </lineage>
</organism>
<dbReference type="InterPro" id="IPR013325">
    <property type="entry name" value="RNA_pol_sigma_r2"/>
</dbReference>
<dbReference type="InterPro" id="IPR007627">
    <property type="entry name" value="RNA_pol_sigma70_r2"/>
</dbReference>
<dbReference type="PANTHER" id="PTHR43133:SF45">
    <property type="entry name" value="RNA POLYMERASE ECF-TYPE SIGMA FACTOR"/>
    <property type="match status" value="1"/>
</dbReference>
<dbReference type="Gene3D" id="1.10.10.10">
    <property type="entry name" value="Winged helix-like DNA-binding domain superfamily/Winged helix DNA-binding domain"/>
    <property type="match status" value="1"/>
</dbReference>
<dbReference type="InterPro" id="IPR014284">
    <property type="entry name" value="RNA_pol_sigma-70_dom"/>
</dbReference>
<dbReference type="InterPro" id="IPR013249">
    <property type="entry name" value="RNA_pol_sigma70_r4_t2"/>
</dbReference>
<dbReference type="SUPFAM" id="SSF88659">
    <property type="entry name" value="Sigma3 and sigma4 domains of RNA polymerase sigma factors"/>
    <property type="match status" value="1"/>
</dbReference>
<dbReference type="PANTHER" id="PTHR43133">
    <property type="entry name" value="RNA POLYMERASE ECF-TYPE SIGMA FACTO"/>
    <property type="match status" value="1"/>
</dbReference>
<dbReference type="Pfam" id="PF04542">
    <property type="entry name" value="Sigma70_r2"/>
    <property type="match status" value="1"/>
</dbReference>